<name>A0A318LJ83_9PSEU</name>
<proteinExistence type="predicted"/>
<evidence type="ECO:0000313" key="2">
    <source>
        <dbReference type="Proteomes" id="UP000247892"/>
    </source>
</evidence>
<accession>A0A318LJ83</accession>
<gene>
    <name evidence="1" type="ORF">BA062_26990</name>
</gene>
<dbReference type="AlphaFoldDB" id="A0A318LJ83"/>
<organism evidence="1 2">
    <name type="scientific">Prauserella flavalba</name>
    <dbReference type="NCBI Taxonomy" id="1477506"/>
    <lineage>
        <taxon>Bacteria</taxon>
        <taxon>Bacillati</taxon>
        <taxon>Actinomycetota</taxon>
        <taxon>Actinomycetes</taxon>
        <taxon>Pseudonocardiales</taxon>
        <taxon>Pseudonocardiaceae</taxon>
        <taxon>Prauserella</taxon>
    </lineage>
</organism>
<dbReference type="RefSeq" id="WP_110341675.1">
    <property type="nucleotide sequence ID" value="NZ_JBHVKT010000004.1"/>
</dbReference>
<comment type="caution">
    <text evidence="1">The sequence shown here is derived from an EMBL/GenBank/DDBJ whole genome shotgun (WGS) entry which is preliminary data.</text>
</comment>
<protein>
    <submittedName>
        <fullName evidence="1">Uncharacterized protein</fullName>
    </submittedName>
</protein>
<dbReference type="Proteomes" id="UP000247892">
    <property type="component" value="Unassembled WGS sequence"/>
</dbReference>
<keyword evidence="2" id="KW-1185">Reference proteome</keyword>
<dbReference type="EMBL" id="MASU01000013">
    <property type="protein sequence ID" value="PXY23926.1"/>
    <property type="molecule type" value="Genomic_DNA"/>
</dbReference>
<sequence>MLVTTVFGLILAVLDVVALAITGIPCRCCGVLAFLTNHIPNVGFLLGLVPPAVPALLEGGWQHEHGGDEADDGPHQRDHRVCPIVARALGTGVAVVVAGPWQRQFPGNRERPRSRSMVTHTP</sequence>
<evidence type="ECO:0000313" key="1">
    <source>
        <dbReference type="EMBL" id="PXY23926.1"/>
    </source>
</evidence>
<reference evidence="1 2" key="1">
    <citation type="submission" date="2016-07" db="EMBL/GenBank/DDBJ databases">
        <title>Draft genome sequence of Prauserella sp. YIM 121212, isolated from alkaline soil.</title>
        <authorList>
            <person name="Ruckert C."/>
            <person name="Albersmeier A."/>
            <person name="Jiang C.-L."/>
            <person name="Jiang Y."/>
            <person name="Kalinowski J."/>
            <person name="Schneider O."/>
            <person name="Winkler A."/>
            <person name="Zotchev S.B."/>
        </authorList>
    </citation>
    <scope>NUCLEOTIDE SEQUENCE [LARGE SCALE GENOMIC DNA]</scope>
    <source>
        <strain evidence="1 2">YIM 121212</strain>
    </source>
</reference>